<dbReference type="KEGG" id="hhy:Halhy_6570"/>
<dbReference type="GO" id="GO:0016787">
    <property type="term" value="F:hydrolase activity"/>
    <property type="evidence" value="ECO:0007669"/>
    <property type="project" value="UniProtKB-KW"/>
</dbReference>
<dbReference type="GO" id="GO:0006355">
    <property type="term" value="P:regulation of DNA-templated transcription"/>
    <property type="evidence" value="ECO:0007669"/>
    <property type="project" value="InterPro"/>
</dbReference>
<keyword evidence="4 7" id="KW-0068">Autocatalytic cleavage</keyword>
<dbReference type="SUPFAM" id="SSF51306">
    <property type="entry name" value="LexA/Signal peptidase"/>
    <property type="match status" value="1"/>
</dbReference>
<dbReference type="GO" id="GO:0006281">
    <property type="term" value="P:DNA repair"/>
    <property type="evidence" value="ECO:0007669"/>
    <property type="project" value="UniProtKB-KW"/>
</dbReference>
<evidence type="ECO:0000256" key="8">
    <source>
        <dbReference type="SAM" id="MobiDB-lite"/>
    </source>
</evidence>
<dbReference type="PANTHER" id="PTHR33516:SF2">
    <property type="entry name" value="LEXA REPRESSOR-RELATED"/>
    <property type="match status" value="1"/>
</dbReference>
<dbReference type="PRINTS" id="PR00726">
    <property type="entry name" value="LEXASERPTASE"/>
</dbReference>
<dbReference type="InterPro" id="IPR036286">
    <property type="entry name" value="LexA/Signal_pep-like_sf"/>
</dbReference>
<protein>
    <submittedName>
        <fullName evidence="10">Peptidase S24/S26A/S26B, conserved region</fullName>
    </submittedName>
</protein>
<dbReference type="Pfam" id="PF00717">
    <property type="entry name" value="Peptidase_S24"/>
    <property type="match status" value="1"/>
</dbReference>
<dbReference type="PANTHER" id="PTHR33516">
    <property type="entry name" value="LEXA REPRESSOR"/>
    <property type="match status" value="1"/>
</dbReference>
<gene>
    <name evidence="10" type="ordered locus">Halhy_6570</name>
</gene>
<organism evidence="10 11">
    <name type="scientific">Haliscomenobacter hydrossis (strain ATCC 27775 / DSM 1100 / LMG 10767 / O)</name>
    <dbReference type="NCBI Taxonomy" id="760192"/>
    <lineage>
        <taxon>Bacteria</taxon>
        <taxon>Pseudomonadati</taxon>
        <taxon>Bacteroidota</taxon>
        <taxon>Saprospiria</taxon>
        <taxon>Saprospirales</taxon>
        <taxon>Haliscomenobacteraceae</taxon>
        <taxon>Haliscomenobacter</taxon>
    </lineage>
</organism>
<evidence type="ECO:0000256" key="6">
    <source>
        <dbReference type="ARBA" id="ARBA00023236"/>
    </source>
</evidence>
<keyword evidence="3 7" id="KW-0378">Hydrolase</keyword>
<keyword evidence="5" id="KW-0234">DNA repair</keyword>
<name>F4L7M8_HALH1</name>
<dbReference type="InterPro" id="IPR015927">
    <property type="entry name" value="Peptidase_S24_S26A/B/C"/>
</dbReference>
<reference evidence="10 11" key="1">
    <citation type="journal article" date="2011" name="Stand. Genomic Sci.">
        <title>Complete genome sequence of Haliscomenobacter hydrossis type strain (O).</title>
        <authorList>
            <consortium name="US DOE Joint Genome Institute (JGI-PGF)"/>
            <person name="Daligault H."/>
            <person name="Lapidus A."/>
            <person name="Zeytun A."/>
            <person name="Nolan M."/>
            <person name="Lucas S."/>
            <person name="Del Rio T.G."/>
            <person name="Tice H."/>
            <person name="Cheng J.F."/>
            <person name="Tapia R."/>
            <person name="Han C."/>
            <person name="Goodwin L."/>
            <person name="Pitluck S."/>
            <person name="Liolios K."/>
            <person name="Pagani I."/>
            <person name="Ivanova N."/>
            <person name="Huntemann M."/>
            <person name="Mavromatis K."/>
            <person name="Mikhailova N."/>
            <person name="Pati A."/>
            <person name="Chen A."/>
            <person name="Palaniappan K."/>
            <person name="Land M."/>
            <person name="Hauser L."/>
            <person name="Brambilla E.M."/>
            <person name="Rohde M."/>
            <person name="Verbarg S."/>
            <person name="Goker M."/>
            <person name="Bristow J."/>
            <person name="Eisen J.A."/>
            <person name="Markowitz V."/>
            <person name="Hugenholtz P."/>
            <person name="Kyrpides N.C."/>
            <person name="Klenk H.P."/>
            <person name="Woyke T."/>
        </authorList>
    </citation>
    <scope>NUCLEOTIDE SEQUENCE [LARGE SCALE GENOMIC DNA]</scope>
    <source>
        <strain evidence="11">ATCC 27775 / DSM 1100 / LMG 10767 / O</strain>
        <plasmid evidence="11">Plasmid pHALHY01</plasmid>
    </source>
</reference>
<dbReference type="EMBL" id="CP002692">
    <property type="protein sequence ID" value="AEE54386.1"/>
    <property type="molecule type" value="Genomic_DNA"/>
</dbReference>
<keyword evidence="11" id="KW-1185">Reference proteome</keyword>
<dbReference type="GO" id="GO:0009432">
    <property type="term" value="P:SOS response"/>
    <property type="evidence" value="ECO:0007669"/>
    <property type="project" value="UniProtKB-KW"/>
</dbReference>
<keyword evidence="10" id="KW-0614">Plasmid</keyword>
<dbReference type="InterPro" id="IPR039418">
    <property type="entry name" value="LexA-like"/>
</dbReference>
<evidence type="ECO:0000256" key="5">
    <source>
        <dbReference type="ARBA" id="ARBA00023204"/>
    </source>
</evidence>
<proteinExistence type="inferred from homology"/>
<evidence type="ECO:0000313" key="10">
    <source>
        <dbReference type="EMBL" id="AEE54386.1"/>
    </source>
</evidence>
<keyword evidence="2" id="KW-0227">DNA damage</keyword>
<feature type="domain" description="Peptidase S24/S26A/S26B/S26C" evidence="9">
    <location>
        <begin position="42"/>
        <end position="157"/>
    </location>
</feature>
<reference key="2">
    <citation type="submission" date="2011-04" db="EMBL/GenBank/DDBJ databases">
        <title>Complete sequence of plasmid 1 of Haliscomenobacter hydrossis DSM 1100.</title>
        <authorList>
            <consortium name="US DOE Joint Genome Institute (JGI-PGF)"/>
            <person name="Lucas S."/>
            <person name="Han J."/>
            <person name="Lapidus A."/>
            <person name="Bruce D."/>
            <person name="Goodwin L."/>
            <person name="Pitluck S."/>
            <person name="Peters L."/>
            <person name="Kyrpides N."/>
            <person name="Mavromatis K."/>
            <person name="Ivanova N."/>
            <person name="Ovchinnikova G."/>
            <person name="Pagani I."/>
            <person name="Daligault H."/>
            <person name="Detter J.C."/>
            <person name="Han C."/>
            <person name="Land M."/>
            <person name="Hauser L."/>
            <person name="Markowitz V."/>
            <person name="Cheng J.-F."/>
            <person name="Hugenholtz P."/>
            <person name="Woyke T."/>
            <person name="Wu D."/>
            <person name="Verbarg S."/>
            <person name="Frueling A."/>
            <person name="Brambilla E."/>
            <person name="Klenk H.-P."/>
            <person name="Eisen J.A."/>
        </authorList>
    </citation>
    <scope>NUCLEOTIDE SEQUENCE</scope>
    <source>
        <strain>DSM 1100</strain>
    </source>
</reference>
<dbReference type="InterPro" id="IPR006197">
    <property type="entry name" value="Peptidase_S24_LexA"/>
</dbReference>
<accession>F4L7M8</accession>
<evidence type="ECO:0000256" key="1">
    <source>
        <dbReference type="ARBA" id="ARBA00007484"/>
    </source>
</evidence>
<dbReference type="MEROPS" id="S24.003"/>
<dbReference type="InterPro" id="IPR050077">
    <property type="entry name" value="LexA_repressor"/>
</dbReference>
<dbReference type="HOGENOM" id="CLU_066192_0_0_10"/>
<dbReference type="GO" id="GO:0003677">
    <property type="term" value="F:DNA binding"/>
    <property type="evidence" value="ECO:0007669"/>
    <property type="project" value="InterPro"/>
</dbReference>
<comment type="similarity">
    <text evidence="1 7">Belongs to the peptidase S24 family.</text>
</comment>
<evidence type="ECO:0000256" key="2">
    <source>
        <dbReference type="ARBA" id="ARBA00022763"/>
    </source>
</evidence>
<geneLocation type="plasmid" evidence="10 11">
    <name>pHALHY01</name>
</geneLocation>
<evidence type="ECO:0000313" key="11">
    <source>
        <dbReference type="Proteomes" id="UP000008461"/>
    </source>
</evidence>
<evidence type="ECO:0000256" key="3">
    <source>
        <dbReference type="ARBA" id="ARBA00022801"/>
    </source>
</evidence>
<dbReference type="Proteomes" id="UP000008461">
    <property type="component" value="Plasmid pHALHY01"/>
</dbReference>
<evidence type="ECO:0000259" key="9">
    <source>
        <dbReference type="Pfam" id="PF00717"/>
    </source>
</evidence>
<dbReference type="CDD" id="cd06529">
    <property type="entry name" value="S24_LexA-like"/>
    <property type="match status" value="1"/>
</dbReference>
<evidence type="ECO:0000256" key="7">
    <source>
        <dbReference type="RuleBase" id="RU003991"/>
    </source>
</evidence>
<feature type="region of interest" description="Disordered" evidence="8">
    <location>
        <begin position="1"/>
        <end position="24"/>
    </location>
</feature>
<evidence type="ECO:0000256" key="4">
    <source>
        <dbReference type="ARBA" id="ARBA00022813"/>
    </source>
</evidence>
<feature type="compositionally biased region" description="Polar residues" evidence="8">
    <location>
        <begin position="1"/>
        <end position="22"/>
    </location>
</feature>
<dbReference type="RefSeq" id="WP_013768903.1">
    <property type="nucleotide sequence ID" value="NC_015511.1"/>
</dbReference>
<sequence>MQNRGSVPSSGLTKKTTISSTKGEADTRVPVIEISHIHSNLPYFQSVPAGFPSPADDYVEEKLNLDKYLIKNPAATFFVRVSGDSMTGAGIYPEDILIVDRSLSAKTDDVIIALLDGAFTVKRLVYEQGRYWLKPENPQLALIEVMAESEFLVWGVVTSVIHKPYVL</sequence>
<keyword evidence="6" id="KW-0742">SOS response</keyword>
<dbReference type="AlphaFoldDB" id="F4L7M8"/>
<dbReference type="NCBIfam" id="NF007621">
    <property type="entry name" value="PRK10276.1"/>
    <property type="match status" value="1"/>
</dbReference>
<dbReference type="Gene3D" id="2.10.109.10">
    <property type="entry name" value="Umud Fragment, subunit A"/>
    <property type="match status" value="1"/>
</dbReference>